<dbReference type="Proteomes" id="UP001189624">
    <property type="component" value="Chromosome 3"/>
</dbReference>
<gene>
    <name evidence="1" type="ORF">AYBTSS11_LOCUS12106</name>
</gene>
<keyword evidence="2" id="KW-1185">Reference proteome</keyword>
<organism evidence="1 2">
    <name type="scientific">Sphenostylis stenocarpa</name>
    <dbReference type="NCBI Taxonomy" id="92480"/>
    <lineage>
        <taxon>Eukaryota</taxon>
        <taxon>Viridiplantae</taxon>
        <taxon>Streptophyta</taxon>
        <taxon>Embryophyta</taxon>
        <taxon>Tracheophyta</taxon>
        <taxon>Spermatophyta</taxon>
        <taxon>Magnoliopsida</taxon>
        <taxon>eudicotyledons</taxon>
        <taxon>Gunneridae</taxon>
        <taxon>Pentapetalae</taxon>
        <taxon>rosids</taxon>
        <taxon>fabids</taxon>
        <taxon>Fabales</taxon>
        <taxon>Fabaceae</taxon>
        <taxon>Papilionoideae</taxon>
        <taxon>50 kb inversion clade</taxon>
        <taxon>NPAAA clade</taxon>
        <taxon>indigoferoid/millettioid clade</taxon>
        <taxon>Phaseoleae</taxon>
        <taxon>Sphenostylis</taxon>
    </lineage>
</organism>
<dbReference type="Gramene" id="rna-AYBTSS11_LOCUS12106">
    <property type="protein sequence ID" value="CAJ1944798.1"/>
    <property type="gene ID" value="gene-AYBTSS11_LOCUS12106"/>
</dbReference>
<accession>A0AA86SDV4</accession>
<protein>
    <submittedName>
        <fullName evidence="1">Uncharacterized protein</fullName>
    </submittedName>
</protein>
<sequence length="156" mass="17097">MLIFLSVFGPEETVRKASECGSGGLVAVKWRGAARQLNQILNSLQPYQSLLNLLQAQEQIGVFAAATLLSERVVISFVDASKNPNLVAFSHPCCCFSTADLIVAMDLSLAEFVPEYFVADDVLTQHLAEVYGVREGKSGFPILDEHMILEFGMHYA</sequence>
<reference evidence="1" key="1">
    <citation type="submission" date="2023-10" db="EMBL/GenBank/DDBJ databases">
        <authorList>
            <person name="Domelevo Entfellner J.-B."/>
        </authorList>
    </citation>
    <scope>NUCLEOTIDE SEQUENCE</scope>
</reference>
<evidence type="ECO:0000313" key="1">
    <source>
        <dbReference type="EMBL" id="CAJ1944798.1"/>
    </source>
</evidence>
<name>A0AA86SDV4_9FABA</name>
<dbReference type="AlphaFoldDB" id="A0AA86SDV4"/>
<dbReference type="EMBL" id="OY731400">
    <property type="protein sequence ID" value="CAJ1944798.1"/>
    <property type="molecule type" value="Genomic_DNA"/>
</dbReference>
<evidence type="ECO:0000313" key="2">
    <source>
        <dbReference type="Proteomes" id="UP001189624"/>
    </source>
</evidence>
<proteinExistence type="predicted"/>